<dbReference type="PANTHER" id="PTHR35179">
    <property type="entry name" value="PROTEIN CBG02620"/>
    <property type="match status" value="1"/>
</dbReference>
<protein>
    <submittedName>
        <fullName evidence="2">Uncharacterized protein</fullName>
    </submittedName>
</protein>
<keyword evidence="1" id="KW-0472">Membrane</keyword>
<keyword evidence="1" id="KW-1133">Transmembrane helix</keyword>
<dbReference type="PANTHER" id="PTHR35179:SF1">
    <property type="entry name" value="INTEGRAL MEMBRANE PROTEIN"/>
    <property type="match status" value="1"/>
</dbReference>
<dbReference type="InParanoid" id="A0A1J7JP83"/>
<gene>
    <name evidence="2" type="ORF">CONLIGDRAFT_629397</name>
</gene>
<dbReference type="AlphaFoldDB" id="A0A1J7JP83"/>
<sequence length="114" mass="12738">MFNPARATRLKWMVALLIGIINVSVFCVWIPAHLNASPTIVRANEIWDRAEKVIFLALELGLNGYFMWLIRSELISSGLTKYNALFKFNVAMVALSVSLDAVIIGVMSLPNDLE</sequence>
<evidence type="ECO:0000313" key="2">
    <source>
        <dbReference type="EMBL" id="OIW31720.1"/>
    </source>
</evidence>
<dbReference type="Proteomes" id="UP000182658">
    <property type="component" value="Unassembled WGS sequence"/>
</dbReference>
<dbReference type="EMBL" id="KV875095">
    <property type="protein sequence ID" value="OIW31720.1"/>
    <property type="molecule type" value="Genomic_DNA"/>
</dbReference>
<feature type="transmembrane region" description="Helical" evidence="1">
    <location>
        <begin position="52"/>
        <end position="70"/>
    </location>
</feature>
<dbReference type="OrthoDB" id="3205825at2759"/>
<evidence type="ECO:0000256" key="1">
    <source>
        <dbReference type="SAM" id="Phobius"/>
    </source>
</evidence>
<name>A0A1J7JP83_9PEZI</name>
<proteinExistence type="predicted"/>
<keyword evidence="3" id="KW-1185">Reference proteome</keyword>
<feature type="transmembrane region" description="Helical" evidence="1">
    <location>
        <begin position="12"/>
        <end position="32"/>
    </location>
</feature>
<keyword evidence="1" id="KW-0812">Transmembrane</keyword>
<accession>A0A1J7JP83</accession>
<organism evidence="2 3">
    <name type="scientific">Coniochaeta ligniaria NRRL 30616</name>
    <dbReference type="NCBI Taxonomy" id="1408157"/>
    <lineage>
        <taxon>Eukaryota</taxon>
        <taxon>Fungi</taxon>
        <taxon>Dikarya</taxon>
        <taxon>Ascomycota</taxon>
        <taxon>Pezizomycotina</taxon>
        <taxon>Sordariomycetes</taxon>
        <taxon>Sordariomycetidae</taxon>
        <taxon>Coniochaetales</taxon>
        <taxon>Coniochaetaceae</taxon>
        <taxon>Coniochaeta</taxon>
    </lineage>
</organism>
<feature type="transmembrane region" description="Helical" evidence="1">
    <location>
        <begin position="90"/>
        <end position="109"/>
    </location>
</feature>
<reference evidence="2 3" key="1">
    <citation type="submission" date="2016-10" db="EMBL/GenBank/DDBJ databases">
        <title>Draft genome sequence of Coniochaeta ligniaria NRRL30616, a lignocellulolytic fungus for bioabatement of inhibitors in plant biomass hydrolysates.</title>
        <authorList>
            <consortium name="DOE Joint Genome Institute"/>
            <person name="Jimenez D.J."/>
            <person name="Hector R.E."/>
            <person name="Riley R."/>
            <person name="Sun H."/>
            <person name="Grigoriev I.V."/>
            <person name="Van Elsas J.D."/>
            <person name="Nichols N.N."/>
        </authorList>
    </citation>
    <scope>NUCLEOTIDE SEQUENCE [LARGE SCALE GENOMIC DNA]</scope>
    <source>
        <strain evidence="2 3">NRRL 30616</strain>
    </source>
</reference>
<evidence type="ECO:0000313" key="3">
    <source>
        <dbReference type="Proteomes" id="UP000182658"/>
    </source>
</evidence>